<evidence type="ECO:0008006" key="3">
    <source>
        <dbReference type="Google" id="ProtNLM"/>
    </source>
</evidence>
<dbReference type="Proteomes" id="UP000815325">
    <property type="component" value="Unassembled WGS sequence"/>
</dbReference>
<reference evidence="1" key="1">
    <citation type="submission" date="2017-08" db="EMBL/GenBank/DDBJ databases">
        <authorList>
            <person name="Polle J.E."/>
            <person name="Barry K."/>
            <person name="Cushman J."/>
            <person name="Schmutz J."/>
            <person name="Tran D."/>
            <person name="Hathwaick L.T."/>
            <person name="Yim W.C."/>
            <person name="Jenkins J."/>
            <person name="Mckie-Krisberg Z.M."/>
            <person name="Prochnik S."/>
            <person name="Lindquist E."/>
            <person name="Dockter R.B."/>
            <person name="Adam C."/>
            <person name="Molina H."/>
            <person name="Bunkerborg J."/>
            <person name="Jin E."/>
            <person name="Buchheim M."/>
            <person name="Magnuson J."/>
        </authorList>
    </citation>
    <scope>NUCLEOTIDE SEQUENCE</scope>
    <source>
        <strain evidence="1">CCAP 19/18</strain>
    </source>
</reference>
<evidence type="ECO:0000313" key="2">
    <source>
        <dbReference type="Proteomes" id="UP000815325"/>
    </source>
</evidence>
<dbReference type="EMBL" id="MU070584">
    <property type="protein sequence ID" value="KAF5827135.1"/>
    <property type="molecule type" value="Genomic_DNA"/>
</dbReference>
<keyword evidence="2" id="KW-1185">Reference proteome</keyword>
<gene>
    <name evidence="1" type="ORF">DUNSADRAFT_1252</name>
</gene>
<protein>
    <recommendedName>
        <fullName evidence="3">Encoded protein</fullName>
    </recommendedName>
</protein>
<organism evidence="1 2">
    <name type="scientific">Dunaliella salina</name>
    <name type="common">Green alga</name>
    <name type="synonym">Protococcus salinus</name>
    <dbReference type="NCBI Taxonomy" id="3046"/>
    <lineage>
        <taxon>Eukaryota</taxon>
        <taxon>Viridiplantae</taxon>
        <taxon>Chlorophyta</taxon>
        <taxon>core chlorophytes</taxon>
        <taxon>Chlorophyceae</taxon>
        <taxon>CS clade</taxon>
        <taxon>Chlamydomonadales</taxon>
        <taxon>Dunaliellaceae</taxon>
        <taxon>Dunaliella</taxon>
    </lineage>
</organism>
<evidence type="ECO:0000313" key="1">
    <source>
        <dbReference type="EMBL" id="KAF5827135.1"/>
    </source>
</evidence>
<proteinExistence type="predicted"/>
<sequence length="81" mass="9074">MGLWECAYVMRMCWPSVSCLAGAGSARKPGKQRDSLRPPMQVVCRKEVNGDIGRAFKALKQANKMVGELWMTARLVIIRGY</sequence>
<comment type="caution">
    <text evidence="1">The sequence shown here is derived from an EMBL/GenBank/DDBJ whole genome shotgun (WGS) entry which is preliminary data.</text>
</comment>
<name>A0ABQ7FXQ3_DUNSA</name>
<accession>A0ABQ7FXQ3</accession>